<evidence type="ECO:0000256" key="2">
    <source>
        <dbReference type="ARBA" id="ARBA00012409"/>
    </source>
</evidence>
<dbReference type="InterPro" id="IPR017441">
    <property type="entry name" value="Protein_kinase_ATP_BS"/>
</dbReference>
<feature type="compositionally biased region" description="Pro residues" evidence="10">
    <location>
        <begin position="458"/>
        <end position="469"/>
    </location>
</feature>
<dbReference type="Gene3D" id="3.30.200.20">
    <property type="entry name" value="Phosphorylase Kinase, domain 1"/>
    <property type="match status" value="1"/>
</dbReference>
<evidence type="ECO:0000256" key="9">
    <source>
        <dbReference type="PROSITE-ProRule" id="PRU10141"/>
    </source>
</evidence>
<keyword evidence="6" id="KW-0418">Kinase</keyword>
<feature type="compositionally biased region" description="Basic and acidic residues" evidence="10">
    <location>
        <begin position="800"/>
        <end position="817"/>
    </location>
</feature>
<dbReference type="RefSeq" id="XP_018260721.2">
    <property type="nucleotide sequence ID" value="XM_018409718.2"/>
</dbReference>
<dbReference type="PROSITE" id="PS00107">
    <property type="entry name" value="PROTEIN_KINASE_ATP"/>
    <property type="match status" value="1"/>
</dbReference>
<gene>
    <name evidence="12" type="ORF">I303_107035</name>
</gene>
<feature type="compositionally biased region" description="Basic and acidic residues" evidence="10">
    <location>
        <begin position="526"/>
        <end position="546"/>
    </location>
</feature>
<keyword evidence="4" id="KW-0808">Transferase</keyword>
<dbReference type="PANTHER" id="PTHR24056:SF546">
    <property type="entry name" value="CYCLIN-DEPENDENT KINASE 12"/>
    <property type="match status" value="1"/>
</dbReference>
<feature type="compositionally biased region" description="Basic and acidic residues" evidence="10">
    <location>
        <begin position="122"/>
        <end position="160"/>
    </location>
</feature>
<feature type="compositionally biased region" description="Low complexity" evidence="10">
    <location>
        <begin position="664"/>
        <end position="673"/>
    </location>
</feature>
<reference evidence="12" key="1">
    <citation type="submission" date="2013-07" db="EMBL/GenBank/DDBJ databases">
        <authorList>
            <consortium name="The Broad Institute Genome Sequencing Platform"/>
            <person name="Cuomo C."/>
            <person name="Litvintseva A."/>
            <person name="Chen Y."/>
            <person name="Heitman J."/>
            <person name="Sun S."/>
            <person name="Springer D."/>
            <person name="Dromer F."/>
            <person name="Young S.K."/>
            <person name="Zeng Q."/>
            <person name="Gargeya S."/>
            <person name="Fitzgerald M."/>
            <person name="Abouelleil A."/>
            <person name="Alvarado L."/>
            <person name="Berlin A.M."/>
            <person name="Chapman S.B."/>
            <person name="Dewar J."/>
            <person name="Goldberg J."/>
            <person name="Griggs A."/>
            <person name="Gujja S."/>
            <person name="Hansen M."/>
            <person name="Howarth C."/>
            <person name="Imamovic A."/>
            <person name="Larimer J."/>
            <person name="McCowan C."/>
            <person name="Murphy C."/>
            <person name="Pearson M."/>
            <person name="Priest M."/>
            <person name="Roberts A."/>
            <person name="Saif S."/>
            <person name="Shea T."/>
            <person name="Sykes S."/>
            <person name="Wortman J."/>
            <person name="Nusbaum C."/>
            <person name="Birren B."/>
        </authorList>
    </citation>
    <scope>NUCLEOTIDE SEQUENCE</scope>
    <source>
        <strain evidence="12">CBS 10117</strain>
    </source>
</reference>
<accession>A0AAJ8KV47</accession>
<dbReference type="Pfam" id="PF00069">
    <property type="entry name" value="Pkinase"/>
    <property type="match status" value="1"/>
</dbReference>
<dbReference type="FunFam" id="1.10.510.10:FF:000415">
    <property type="entry name" value="CMGC/CDK/CRK7 protein kinase, variant"/>
    <property type="match status" value="1"/>
</dbReference>
<feature type="region of interest" description="Disordered" evidence="10">
    <location>
        <begin position="1"/>
        <end position="624"/>
    </location>
</feature>
<feature type="compositionally biased region" description="Polar residues" evidence="10">
    <location>
        <begin position="971"/>
        <end position="985"/>
    </location>
</feature>
<feature type="compositionally biased region" description="Basic and acidic residues" evidence="10">
    <location>
        <begin position="328"/>
        <end position="366"/>
    </location>
</feature>
<sequence length="1345" mass="150885">MSDRYSISRALSPPMPSYEPLSASSSSSTQTQRQNHMPVKRESWRPGQPSTSASAGPSSAVTNTSSNSATPTNAWTDPTAGPSESHLHSHSHNPPSTGNGRDGSRSPSIRSRRDGSPASSRGYDRDRDRDRDRGRGEEVGMDDGDSRRDFDRRRDRDFDRGKRRNFVTGRNGGIAHEQSQGQGQERSWAAWNQKVQSTSRPDDRDDRGWDRRRDFDRNRNNRDVRDRDRDRGKDDDRNHRRLGNSDNNDDQGINGDRSWAAWKAKVHKKDRGSTQNDRSDVNLENAKKEGFWTGASRNRNNFDRNERGNGPRRNAQRDSPDYGPASSDRGRRASPDYGDQPRRDRTARRDSPDYGERTARGARDSPDYGVGGRDSGRSRPTSPQANERKRAPSSPRQNDPKRQRDLSPDSHRDRDSPSPSPVNRWARPDHRSPEPSSSSTAAPASASRVQRDDRERSPPPPPRVRPASPPSGRRAPLAPQGETFITGGNTRPWGRRSDQPPQRNFEREDGSQRPYDGSRPPGFQDPPHKERNRYEDRSIHPQRDYQHAPPQSSYAAKLPPPNNEALPYASPPAPSVSSMSQPSPALDANPFDPYSQRNDSGAYPPQPAGTISTDSLVPPIQAQPEALATGSIKISFNASPKKGWKSISPSKTIQNLFEGPGSPPQNGSQPPSQAHQYSPTKSTVSLDRRSSTDTSAQQPQTVAPYIQAAFTSWYDQNMQPPIENFLVHYFGREPSAFELGQVEILLRRKQGVAPTHADSRDIDNRPRRDEDRFESRERQDLEDRDRNFRYDRHIERNFERDRDRNGNGRFGRNDEMHSGPGIGNGNGGRFDSEIRHFRDRDRRFSNSNSNSNNIPSNGPGGVNDIPVIQSRWTPQKSTTSNEHQAQTHGPPAVGRIPFDVHGHATPYPTAQNGSSSHQSRFPPEASGLPGSMQSAQSVQLPTSDQLKLIQTQLAQSQTQPQSQPQTQTQINHSHVQQIPTPASQPDQPPAESITATGSTTASTAAPTSTSTFQPTTSGEMYTLLSHVGEGTYGKVYKALNTDTGNLVALKKIRLEGEKDGFPVTAMREIKLLQDLKHVNVVRLLEIMVSKGNVHMVFEYMEHDLTGLLSHPTLKFSPGNIKSLSYQMLDGLSYLHRKNILHRDLKGSNILLNSKGELKLADFGLARLYSAKANHRKDDYTNRVITLWYRSPELLMGETRYKSEVDMWSAGCIILEIFLTKPIFQGTDEINQLEVIYNIMGTPKESEWPGVKDLPWYELVKPKETIESKFIASFEKWLSPAALELVQGLLRFDPSQRLSAVQAMKADYFVLEQPPMEMPAQLDNMGEHHEMSAKQDRQRRRQMEGR</sequence>
<feature type="compositionally biased region" description="Low complexity" evidence="10">
    <location>
        <begin position="845"/>
        <end position="857"/>
    </location>
</feature>
<keyword evidence="7 9" id="KW-0067">ATP-binding</keyword>
<evidence type="ECO:0000256" key="5">
    <source>
        <dbReference type="ARBA" id="ARBA00022741"/>
    </source>
</evidence>
<evidence type="ECO:0000256" key="4">
    <source>
        <dbReference type="ARBA" id="ARBA00022679"/>
    </source>
</evidence>
<feature type="compositionally biased region" description="Low complexity" evidence="10">
    <location>
        <begin position="434"/>
        <end position="447"/>
    </location>
</feature>
<organism evidence="12 13">
    <name type="scientific">Kwoniella dejecticola CBS 10117</name>
    <dbReference type="NCBI Taxonomy" id="1296121"/>
    <lineage>
        <taxon>Eukaryota</taxon>
        <taxon>Fungi</taxon>
        <taxon>Dikarya</taxon>
        <taxon>Basidiomycota</taxon>
        <taxon>Agaricomycotina</taxon>
        <taxon>Tremellomycetes</taxon>
        <taxon>Tremellales</taxon>
        <taxon>Cryptococcaceae</taxon>
        <taxon>Kwoniella</taxon>
    </lineage>
</organism>
<dbReference type="Gene3D" id="1.10.510.10">
    <property type="entry name" value="Transferase(Phosphotransferase) domain 1"/>
    <property type="match status" value="1"/>
</dbReference>
<keyword evidence="5 9" id="KW-0547">Nucleotide-binding</keyword>
<dbReference type="GO" id="GO:0030332">
    <property type="term" value="F:cyclin binding"/>
    <property type="evidence" value="ECO:0007669"/>
    <property type="project" value="TreeGrafter"/>
</dbReference>
<keyword evidence="3" id="KW-0723">Serine/threonine-protein kinase</keyword>
<dbReference type="FunFam" id="3.30.200.20:FF:000270">
    <property type="entry name" value="Serine/threonine-protein kinase bur1"/>
    <property type="match status" value="1"/>
</dbReference>
<feature type="compositionally biased region" description="Low complexity" evidence="10">
    <location>
        <begin position="46"/>
        <end position="76"/>
    </location>
</feature>
<feature type="region of interest" description="Disordered" evidence="10">
    <location>
        <begin position="800"/>
        <end position="1016"/>
    </location>
</feature>
<dbReference type="GeneID" id="28970135"/>
<dbReference type="EC" id="2.7.11.23" evidence="2"/>
<feature type="region of interest" description="Disordered" evidence="10">
    <location>
        <begin position="639"/>
        <end position="700"/>
    </location>
</feature>
<keyword evidence="13" id="KW-1185">Reference proteome</keyword>
<reference evidence="12" key="2">
    <citation type="submission" date="2024-02" db="EMBL/GenBank/DDBJ databases">
        <title>Comparative genomics of Cryptococcus and Kwoniella reveals pathogenesis evolution and contrasting modes of karyotype evolution via chromosome fusion or intercentromeric recombination.</title>
        <authorList>
            <person name="Coelho M.A."/>
            <person name="David-Palma M."/>
            <person name="Shea T."/>
            <person name="Bowers K."/>
            <person name="McGinley-Smith S."/>
            <person name="Mohammad A.W."/>
            <person name="Gnirke A."/>
            <person name="Yurkov A.M."/>
            <person name="Nowrousian M."/>
            <person name="Sun S."/>
            <person name="Cuomo C.A."/>
            <person name="Heitman J."/>
        </authorList>
    </citation>
    <scope>NUCLEOTIDE SEQUENCE</scope>
    <source>
        <strain evidence="12">CBS 10117</strain>
    </source>
</reference>
<feature type="compositionally biased region" description="Polar residues" evidence="10">
    <location>
        <begin position="870"/>
        <end position="887"/>
    </location>
</feature>
<dbReference type="InterPro" id="IPR008271">
    <property type="entry name" value="Ser/Thr_kinase_AS"/>
</dbReference>
<evidence type="ECO:0000259" key="11">
    <source>
        <dbReference type="PROSITE" id="PS50011"/>
    </source>
</evidence>
<evidence type="ECO:0000313" key="12">
    <source>
        <dbReference type="EMBL" id="WWC64425.1"/>
    </source>
</evidence>
<dbReference type="PROSITE" id="PS00108">
    <property type="entry name" value="PROTEIN_KINASE_ST"/>
    <property type="match status" value="1"/>
</dbReference>
<dbReference type="GO" id="GO:0008353">
    <property type="term" value="F:RNA polymerase II CTD heptapeptide repeat kinase activity"/>
    <property type="evidence" value="ECO:0007669"/>
    <property type="project" value="UniProtKB-EC"/>
</dbReference>
<dbReference type="SMART" id="SM00220">
    <property type="entry name" value="S_TKc"/>
    <property type="match status" value="1"/>
</dbReference>
<evidence type="ECO:0000256" key="7">
    <source>
        <dbReference type="ARBA" id="ARBA00022840"/>
    </source>
</evidence>
<feature type="compositionally biased region" description="Basic and acidic residues" evidence="10">
    <location>
        <begin position="200"/>
        <end position="238"/>
    </location>
</feature>
<feature type="region of interest" description="Disordered" evidence="10">
    <location>
        <begin position="750"/>
        <end position="780"/>
    </location>
</feature>
<dbReference type="CDD" id="cd07840">
    <property type="entry name" value="STKc_CDK9_like"/>
    <property type="match status" value="1"/>
</dbReference>
<feature type="region of interest" description="Disordered" evidence="10">
    <location>
        <begin position="1325"/>
        <end position="1345"/>
    </location>
</feature>
<feature type="compositionally biased region" description="Basic and acidic residues" evidence="10">
    <location>
        <begin position="277"/>
        <end position="290"/>
    </location>
</feature>
<dbReference type="EMBL" id="CP144538">
    <property type="protein sequence ID" value="WWC64425.1"/>
    <property type="molecule type" value="Genomic_DNA"/>
</dbReference>
<feature type="compositionally biased region" description="Low complexity" evidence="10">
    <location>
        <begin position="948"/>
        <end position="970"/>
    </location>
</feature>
<feature type="compositionally biased region" description="Basic and acidic residues" evidence="10">
    <location>
        <begin position="300"/>
        <end position="320"/>
    </location>
</feature>
<dbReference type="KEGG" id="kdj:28970135"/>
<dbReference type="GO" id="GO:0008024">
    <property type="term" value="C:cyclin/CDK positive transcription elongation factor complex"/>
    <property type="evidence" value="ECO:0007669"/>
    <property type="project" value="TreeGrafter"/>
</dbReference>
<evidence type="ECO:0000256" key="1">
    <source>
        <dbReference type="ARBA" id="ARBA00006485"/>
    </source>
</evidence>
<evidence type="ECO:0000313" key="13">
    <source>
        <dbReference type="Proteomes" id="UP000078595"/>
    </source>
</evidence>
<feature type="compositionally biased region" description="Polar residues" evidence="10">
    <location>
        <begin position="908"/>
        <end position="919"/>
    </location>
</feature>
<feature type="compositionally biased region" description="Low complexity" evidence="10">
    <location>
        <begin position="470"/>
        <end position="479"/>
    </location>
</feature>
<feature type="compositionally biased region" description="Low complexity" evidence="10">
    <location>
        <begin position="575"/>
        <end position="585"/>
    </location>
</feature>
<feature type="compositionally biased region" description="Polar residues" evidence="10">
    <location>
        <begin position="674"/>
        <end position="685"/>
    </location>
</feature>
<protein>
    <recommendedName>
        <fullName evidence="2">[RNA-polymerase]-subunit kinase</fullName>
        <ecNumber evidence="2">2.7.11.23</ecNumber>
    </recommendedName>
</protein>
<dbReference type="InterPro" id="IPR050108">
    <property type="entry name" value="CDK"/>
</dbReference>
<evidence type="ECO:0000256" key="6">
    <source>
        <dbReference type="ARBA" id="ARBA00022777"/>
    </source>
</evidence>
<evidence type="ECO:0000256" key="10">
    <source>
        <dbReference type="SAM" id="MobiDB-lite"/>
    </source>
</evidence>
<dbReference type="GO" id="GO:0032968">
    <property type="term" value="P:positive regulation of transcription elongation by RNA polymerase II"/>
    <property type="evidence" value="ECO:0007669"/>
    <property type="project" value="TreeGrafter"/>
</dbReference>
<feature type="binding site" evidence="9">
    <location>
        <position position="1050"/>
    </location>
    <ligand>
        <name>ATP</name>
        <dbReference type="ChEBI" id="CHEBI:30616"/>
    </ligand>
</feature>
<dbReference type="InterPro" id="IPR000719">
    <property type="entry name" value="Prot_kinase_dom"/>
</dbReference>
<dbReference type="InterPro" id="IPR011009">
    <property type="entry name" value="Kinase-like_dom_sf"/>
</dbReference>
<dbReference type="GO" id="GO:0005524">
    <property type="term" value="F:ATP binding"/>
    <property type="evidence" value="ECO:0007669"/>
    <property type="project" value="UniProtKB-UniRule"/>
</dbReference>
<feature type="compositionally biased region" description="Basic and acidic residues" evidence="10">
    <location>
        <begin position="830"/>
        <end position="844"/>
    </location>
</feature>
<name>A0AAJ8KV47_9TREE</name>
<feature type="compositionally biased region" description="Basic and acidic residues" evidence="10">
    <location>
        <begin position="398"/>
        <end position="416"/>
    </location>
</feature>
<dbReference type="PROSITE" id="PS50011">
    <property type="entry name" value="PROTEIN_KINASE_DOM"/>
    <property type="match status" value="1"/>
</dbReference>
<comment type="similarity">
    <text evidence="1">Belongs to the protein kinase superfamily. CMGC Ser/Thr protein kinase family. CDC2/CDKX subfamily.</text>
</comment>
<comment type="catalytic activity">
    <reaction evidence="8">
        <text>[DNA-directed RNA polymerase] + ATP = phospho-[DNA-directed RNA polymerase] + ADP + H(+)</text>
        <dbReference type="Rhea" id="RHEA:10216"/>
        <dbReference type="Rhea" id="RHEA-COMP:11321"/>
        <dbReference type="Rhea" id="RHEA-COMP:11322"/>
        <dbReference type="ChEBI" id="CHEBI:15378"/>
        <dbReference type="ChEBI" id="CHEBI:30616"/>
        <dbReference type="ChEBI" id="CHEBI:43176"/>
        <dbReference type="ChEBI" id="CHEBI:68546"/>
        <dbReference type="ChEBI" id="CHEBI:456216"/>
        <dbReference type="EC" id="2.7.11.23"/>
    </reaction>
</comment>
<dbReference type="Proteomes" id="UP000078595">
    <property type="component" value="Chromosome 9"/>
</dbReference>
<feature type="compositionally biased region" description="Low complexity" evidence="10">
    <location>
        <begin position="990"/>
        <end position="1016"/>
    </location>
</feature>
<dbReference type="SUPFAM" id="SSF56112">
    <property type="entry name" value="Protein kinase-like (PK-like)"/>
    <property type="match status" value="1"/>
</dbReference>
<dbReference type="PANTHER" id="PTHR24056">
    <property type="entry name" value="CELL DIVISION PROTEIN KINASE"/>
    <property type="match status" value="1"/>
</dbReference>
<feature type="compositionally biased region" description="Polar residues" evidence="10">
    <location>
        <begin position="931"/>
        <end position="945"/>
    </location>
</feature>
<feature type="domain" description="Protein kinase" evidence="11">
    <location>
        <begin position="1021"/>
        <end position="1308"/>
    </location>
</feature>
<evidence type="ECO:0000256" key="3">
    <source>
        <dbReference type="ARBA" id="ARBA00022527"/>
    </source>
</evidence>
<evidence type="ECO:0000256" key="8">
    <source>
        <dbReference type="ARBA" id="ARBA00049280"/>
    </source>
</evidence>
<feature type="compositionally biased region" description="Basic and acidic residues" evidence="10">
    <location>
        <begin position="757"/>
        <end position="780"/>
    </location>
</feature>
<proteinExistence type="inferred from homology"/>